<dbReference type="AlphaFoldDB" id="A0A977PKP6"/>
<name>A0A977PKP6_9CREN</name>
<dbReference type="KEGG" id="ipc:IPA_02555"/>
<proteinExistence type="predicted"/>
<sequence length="692" mass="79151">MVIEVRERRGRVSSKLKASISDVLLNKVFCNAKNVTIKVSKNFVEFCPLSRGIWTIWGYKTGGRVKALMFSENGKLGVASYDKCAYIFDQDGNIISRRCGSSVMHDVSYCCNKFGFVNDDAHAYIYDLENEKWSKLYVSTLHRSTISMFQEGFLVAQYRIARFRFDGTKEWDVKVGQEVNDTVIHGEYIYVVNGRNLSVLKISNGENVKTIRLDRNILNAQVCNNYLALGSNNHIYIYDITDPENPVPLLQTELTERSLDMAFSPSCKYLAIVGINNIKAYNINGDIDFVKIFDNAAPVSVAWWKEDKVAVGFKHGEIYEFQISLDTYPIQTITRKIFDSLNNYQREGLFYCYYKIRDAKMCLSVIKRFEDERAYLLGKCIYLGSRPNSCIESLKVNKLSLKKLRKYRFGTTGGKVYATTFSNNGELGVATRRCAYVFNEDGKLIARECGGGRMSDVSYCCNKFGFVNRNDRAYIYDMKRGAWDQIRVGYSHHWAITILQEGFLVGRSKLAYFTFDGSKIWDVEIPWIPHGPAVYGKYIYVPRFEWHSEGINALTILELPSGDELRTITFDEKVRDVQVCGRYLALSTIHHIHLYNLNDPIDPELLWKRGGIASRCIREGCGGAVSVAFSSNCKYILGADYDDKRIHIFDINGNKILEREFESYVLSVAWQQDKIAIGLGNGRVYIFEVEEQ</sequence>
<dbReference type="InterPro" id="IPR036322">
    <property type="entry name" value="WD40_repeat_dom_sf"/>
</dbReference>
<dbReference type="SUPFAM" id="SSF69304">
    <property type="entry name" value="Tricorn protease N-terminal domain"/>
    <property type="match status" value="1"/>
</dbReference>
<dbReference type="SUPFAM" id="SSF50978">
    <property type="entry name" value="WD40 repeat-like"/>
    <property type="match status" value="1"/>
</dbReference>
<evidence type="ECO:0000313" key="2">
    <source>
        <dbReference type="Proteomes" id="UP001063698"/>
    </source>
</evidence>
<dbReference type="Gene3D" id="2.130.10.10">
    <property type="entry name" value="YVTN repeat-like/Quinoprotein amine dehydrogenase"/>
    <property type="match status" value="2"/>
</dbReference>
<dbReference type="SMART" id="SM00320">
    <property type="entry name" value="WD40"/>
    <property type="match status" value="5"/>
</dbReference>
<accession>A0A977PKP6</accession>
<evidence type="ECO:0000313" key="1">
    <source>
        <dbReference type="EMBL" id="UXD22203.1"/>
    </source>
</evidence>
<gene>
    <name evidence="1" type="ORF">IPA_02555</name>
</gene>
<dbReference type="SUPFAM" id="SSF50969">
    <property type="entry name" value="YVTN repeat-like/Quinoprotein amine dehydrogenase"/>
    <property type="match status" value="1"/>
</dbReference>
<dbReference type="EMBL" id="CP006868">
    <property type="protein sequence ID" value="UXD22203.1"/>
    <property type="molecule type" value="Genomic_DNA"/>
</dbReference>
<organism evidence="1 2">
    <name type="scientific">Ignicoccus pacificus DSM 13166</name>
    <dbReference type="NCBI Taxonomy" id="940294"/>
    <lineage>
        <taxon>Archaea</taxon>
        <taxon>Thermoproteota</taxon>
        <taxon>Thermoprotei</taxon>
        <taxon>Desulfurococcales</taxon>
        <taxon>Desulfurococcaceae</taxon>
        <taxon>Ignicoccus</taxon>
    </lineage>
</organism>
<keyword evidence="2" id="KW-1185">Reference proteome</keyword>
<dbReference type="InterPro" id="IPR001680">
    <property type="entry name" value="WD40_rpt"/>
</dbReference>
<evidence type="ECO:0008006" key="3">
    <source>
        <dbReference type="Google" id="ProtNLM"/>
    </source>
</evidence>
<dbReference type="Proteomes" id="UP001063698">
    <property type="component" value="Chromosome"/>
</dbReference>
<reference evidence="1" key="1">
    <citation type="submission" date="2013-11" db="EMBL/GenBank/DDBJ databases">
        <title>Comparative genomics of Ignicoccus.</title>
        <authorList>
            <person name="Podar M."/>
        </authorList>
    </citation>
    <scope>NUCLEOTIDE SEQUENCE</scope>
    <source>
        <strain evidence="1">DSM 13166</strain>
    </source>
</reference>
<dbReference type="InterPro" id="IPR011044">
    <property type="entry name" value="Quino_amine_DH_bsu"/>
</dbReference>
<protein>
    <recommendedName>
        <fullName evidence="3">WD40 repeat domain-containing protein</fullName>
    </recommendedName>
</protein>
<dbReference type="InterPro" id="IPR015943">
    <property type="entry name" value="WD40/YVTN_repeat-like_dom_sf"/>
</dbReference>